<sequence>MDQPTDRRVVRTKAVIRHALTELIEEKGFEALTVKDITTRAIINRGTFYLHYRDKYDLLQQSEQQLIEGLIAIISTIRPFDLDWHLSLDKPVPQIVNVFEYMNEHADFLKTILGPKGDPAFHPLLKSMMWKYLFEKNITPLIKKENALVPTEYLVAYITSAHFGIIQEWLMQGRRESPHDIALIMTKLTLKGPLYAAGIFNVMKDPDLGKED</sequence>
<dbReference type="InterPro" id="IPR039532">
    <property type="entry name" value="TetR_C_Firmicutes"/>
</dbReference>
<feature type="DNA-binding region" description="H-T-H motif" evidence="2">
    <location>
        <begin position="33"/>
        <end position="52"/>
    </location>
</feature>
<reference evidence="4 5" key="1">
    <citation type="submission" date="2023-03" db="EMBL/GenBank/DDBJ databases">
        <title>Bacillus Genome Sequencing.</title>
        <authorList>
            <person name="Dunlap C."/>
        </authorList>
    </citation>
    <scope>NUCLEOTIDE SEQUENCE [LARGE SCALE GENOMIC DNA]</scope>
    <source>
        <strain evidence="4 5">BD-525</strain>
    </source>
</reference>
<feature type="domain" description="HTH tetR-type" evidence="3">
    <location>
        <begin position="10"/>
        <end position="70"/>
    </location>
</feature>
<keyword evidence="5" id="KW-1185">Reference proteome</keyword>
<evidence type="ECO:0000313" key="4">
    <source>
        <dbReference type="EMBL" id="MEC0242411.1"/>
    </source>
</evidence>
<dbReference type="SUPFAM" id="SSF46689">
    <property type="entry name" value="Homeodomain-like"/>
    <property type="match status" value="1"/>
</dbReference>
<dbReference type="PRINTS" id="PR00455">
    <property type="entry name" value="HTHTETR"/>
</dbReference>
<evidence type="ECO:0000256" key="2">
    <source>
        <dbReference type="PROSITE-ProRule" id="PRU00335"/>
    </source>
</evidence>
<dbReference type="InterPro" id="IPR050624">
    <property type="entry name" value="HTH-type_Tx_Regulator"/>
</dbReference>
<comment type="caution">
    <text evidence="4">The sequence shown here is derived from an EMBL/GenBank/DDBJ whole genome shotgun (WGS) entry which is preliminary data.</text>
</comment>
<dbReference type="InterPro" id="IPR001647">
    <property type="entry name" value="HTH_TetR"/>
</dbReference>
<dbReference type="EMBL" id="JARLKZ010000016">
    <property type="protein sequence ID" value="MEC0242411.1"/>
    <property type="molecule type" value="Genomic_DNA"/>
</dbReference>
<protein>
    <submittedName>
        <fullName evidence="4">TetR/AcrR family transcriptional regulator</fullName>
    </submittedName>
</protein>
<name>A0ABU6GVL7_9BACL</name>
<dbReference type="Proteomes" id="UP001344632">
    <property type="component" value="Unassembled WGS sequence"/>
</dbReference>
<dbReference type="PROSITE" id="PS50977">
    <property type="entry name" value="HTH_TETR_2"/>
    <property type="match status" value="1"/>
</dbReference>
<evidence type="ECO:0000259" key="3">
    <source>
        <dbReference type="PROSITE" id="PS50977"/>
    </source>
</evidence>
<evidence type="ECO:0000256" key="1">
    <source>
        <dbReference type="ARBA" id="ARBA00023125"/>
    </source>
</evidence>
<dbReference type="Gene3D" id="1.10.357.10">
    <property type="entry name" value="Tetracycline Repressor, domain 2"/>
    <property type="match status" value="1"/>
</dbReference>
<dbReference type="PANTHER" id="PTHR43479">
    <property type="entry name" value="ACREF/ENVCD OPERON REPRESSOR-RELATED"/>
    <property type="match status" value="1"/>
</dbReference>
<dbReference type="RefSeq" id="WP_326090183.1">
    <property type="nucleotide sequence ID" value="NZ_JARLKZ010000016.1"/>
</dbReference>
<organism evidence="4 5">
    <name type="scientific">Paenibacillus dokdonensis</name>
    <dbReference type="NCBI Taxonomy" id="2567944"/>
    <lineage>
        <taxon>Bacteria</taxon>
        <taxon>Bacillati</taxon>
        <taxon>Bacillota</taxon>
        <taxon>Bacilli</taxon>
        <taxon>Bacillales</taxon>
        <taxon>Paenibacillaceae</taxon>
        <taxon>Paenibacillus</taxon>
    </lineage>
</organism>
<dbReference type="PANTHER" id="PTHR43479:SF7">
    <property type="entry name" value="TETR-FAMILY TRANSCRIPTIONAL REGULATOR"/>
    <property type="match status" value="1"/>
</dbReference>
<keyword evidence="1 2" id="KW-0238">DNA-binding</keyword>
<accession>A0ABU6GVL7</accession>
<dbReference type="Pfam" id="PF00440">
    <property type="entry name" value="TetR_N"/>
    <property type="match status" value="1"/>
</dbReference>
<gene>
    <name evidence="4" type="ORF">P4H66_21615</name>
</gene>
<dbReference type="InterPro" id="IPR009057">
    <property type="entry name" value="Homeodomain-like_sf"/>
</dbReference>
<dbReference type="Pfam" id="PF14278">
    <property type="entry name" value="TetR_C_8"/>
    <property type="match status" value="1"/>
</dbReference>
<evidence type="ECO:0000313" key="5">
    <source>
        <dbReference type="Proteomes" id="UP001344632"/>
    </source>
</evidence>
<proteinExistence type="predicted"/>